<evidence type="ECO:0000313" key="7">
    <source>
        <dbReference type="EMBL" id="KAA8650315.1"/>
    </source>
</evidence>
<evidence type="ECO:0000256" key="3">
    <source>
        <dbReference type="ARBA" id="ARBA00022692"/>
    </source>
</evidence>
<dbReference type="AlphaFoldDB" id="A0A5M9MTA7"/>
<feature type="transmembrane region" description="Helical" evidence="6">
    <location>
        <begin position="473"/>
        <end position="494"/>
    </location>
</feature>
<organism evidence="7 8">
    <name type="scientific">Aspergillus tanneri</name>
    <dbReference type="NCBI Taxonomy" id="1220188"/>
    <lineage>
        <taxon>Eukaryota</taxon>
        <taxon>Fungi</taxon>
        <taxon>Dikarya</taxon>
        <taxon>Ascomycota</taxon>
        <taxon>Pezizomycotina</taxon>
        <taxon>Eurotiomycetes</taxon>
        <taxon>Eurotiomycetidae</taxon>
        <taxon>Eurotiales</taxon>
        <taxon>Aspergillaceae</taxon>
        <taxon>Aspergillus</taxon>
        <taxon>Aspergillus subgen. Circumdati</taxon>
    </lineage>
</organism>
<dbReference type="SUPFAM" id="SSF103473">
    <property type="entry name" value="MFS general substrate transporter"/>
    <property type="match status" value="1"/>
</dbReference>
<dbReference type="RefSeq" id="XP_033429676.1">
    <property type="nucleotide sequence ID" value="XM_033567681.1"/>
</dbReference>
<evidence type="ECO:0000256" key="2">
    <source>
        <dbReference type="ARBA" id="ARBA00022448"/>
    </source>
</evidence>
<evidence type="ECO:0000313" key="8">
    <source>
        <dbReference type="Proteomes" id="UP000324241"/>
    </source>
</evidence>
<protein>
    <recommendedName>
        <fullName evidence="9">Sucrose transporter</fullName>
    </recommendedName>
</protein>
<name>A0A5M9MTA7_9EURO</name>
<feature type="transmembrane region" description="Helical" evidence="6">
    <location>
        <begin position="36"/>
        <end position="54"/>
    </location>
</feature>
<feature type="transmembrane region" description="Helical" evidence="6">
    <location>
        <begin position="364"/>
        <end position="384"/>
    </location>
</feature>
<dbReference type="PANTHER" id="PTHR19432:SF35">
    <property type="entry name" value="SOLUTE CARRIER FAMILY 45 MEMBER 3 ISOFORM X1"/>
    <property type="match status" value="1"/>
</dbReference>
<dbReference type="GO" id="GO:0005886">
    <property type="term" value="C:plasma membrane"/>
    <property type="evidence" value="ECO:0007669"/>
    <property type="project" value="TreeGrafter"/>
</dbReference>
<comment type="subcellular location">
    <subcellularLocation>
        <location evidence="1">Membrane</location>
        <topology evidence="1">Multi-pass membrane protein</topology>
    </subcellularLocation>
</comment>
<feature type="transmembrane region" description="Helical" evidence="6">
    <location>
        <begin position="337"/>
        <end position="358"/>
    </location>
</feature>
<evidence type="ECO:0000256" key="1">
    <source>
        <dbReference type="ARBA" id="ARBA00004141"/>
    </source>
</evidence>
<keyword evidence="2" id="KW-0813">Transport</keyword>
<evidence type="ECO:0000256" key="4">
    <source>
        <dbReference type="ARBA" id="ARBA00022989"/>
    </source>
</evidence>
<accession>A0A5M9MTA7</accession>
<keyword evidence="5 6" id="KW-0472">Membrane</keyword>
<feature type="transmembrane region" description="Helical" evidence="6">
    <location>
        <begin position="208"/>
        <end position="229"/>
    </location>
</feature>
<dbReference type="EMBL" id="QUQM01000001">
    <property type="protein sequence ID" value="KAA8650315.1"/>
    <property type="molecule type" value="Genomic_DNA"/>
</dbReference>
<dbReference type="VEuPathDB" id="FungiDB:EYZ11_005000"/>
<feature type="transmembrane region" description="Helical" evidence="6">
    <location>
        <begin position="441"/>
        <end position="461"/>
    </location>
</feature>
<dbReference type="Pfam" id="PF13347">
    <property type="entry name" value="MFS_2"/>
    <property type="match status" value="1"/>
</dbReference>
<evidence type="ECO:0008006" key="9">
    <source>
        <dbReference type="Google" id="ProtNLM"/>
    </source>
</evidence>
<evidence type="ECO:0000256" key="6">
    <source>
        <dbReference type="SAM" id="Phobius"/>
    </source>
</evidence>
<proteinExistence type="predicted"/>
<dbReference type="GO" id="GO:0008506">
    <property type="term" value="F:sucrose:proton symporter activity"/>
    <property type="evidence" value="ECO:0007669"/>
    <property type="project" value="TreeGrafter"/>
</dbReference>
<dbReference type="InterPro" id="IPR036259">
    <property type="entry name" value="MFS_trans_sf"/>
</dbReference>
<reference evidence="7 8" key="1">
    <citation type="submission" date="2019-08" db="EMBL/GenBank/DDBJ databases">
        <title>The genome sequence of a newly discovered highly antifungal drug resistant Aspergillus species, Aspergillus tanneri NIH 1004.</title>
        <authorList>
            <person name="Mounaud S."/>
            <person name="Singh I."/>
            <person name="Joardar V."/>
            <person name="Pakala S."/>
            <person name="Pakala S."/>
            <person name="Venepally P."/>
            <person name="Chung J.K."/>
            <person name="Losada L."/>
            <person name="Nierman W.C."/>
        </authorList>
    </citation>
    <scope>NUCLEOTIDE SEQUENCE [LARGE SCALE GENOMIC DNA]</scope>
    <source>
        <strain evidence="7 8">NIH1004</strain>
    </source>
</reference>
<feature type="transmembrane region" description="Helical" evidence="6">
    <location>
        <begin position="74"/>
        <end position="93"/>
    </location>
</feature>
<sequence length="501" mass="55034">MAAVWMAGPLTGTLVQPYIGICSDNCRSRWGKRKPFMVLGGIATVVCLLALAWVQEIIRAIFDILSLESTSGGAKTASIVAAAILMYCLDFAINTVQAGIRAFIVDNAPWHQQKSANAWASRVNGAGNILGYCLGFMDLPKTFPIFGDTQFKVLCVIASISLLSTLSISCACIKEENTSEKLPEAGNPAFGLFVRLLMTTIRQLSPQIWKIFAIQFASWFGWFSFLFYATTYIGQLYVNPYFAEHRGLSEDEINKVWEEATRVSTFALFVNAIIAFAASIVIPFLLSPSDKMVPPPEYTTEPFNSELPQRGMLSTCASSLSSFRQRIWVPRLTLRRIWLFSHFLFALCMISTFCISSPQRASVMTGIVGISWAVTIWVPFALLATEIAQHEAGRWDAHLRDESGEIVGNSCPGAYMTNDMSHEDEGKATGQAGAVLGLHNVFVSVPQFVSSVFGSIIFKALQKPRGEPWDNSVAWVMRLGGCAALVAGILTTTLREQSGRH</sequence>
<comment type="caution">
    <text evidence="7">The sequence shown here is derived from an EMBL/GenBank/DDBJ whole genome shotgun (WGS) entry which is preliminary data.</text>
</comment>
<keyword evidence="4 6" id="KW-1133">Transmembrane helix</keyword>
<dbReference type="PANTHER" id="PTHR19432">
    <property type="entry name" value="SUGAR TRANSPORTER"/>
    <property type="match status" value="1"/>
</dbReference>
<gene>
    <name evidence="7" type="ORF">ATNIH1004_002999</name>
</gene>
<keyword evidence="3 6" id="KW-0812">Transmembrane</keyword>
<feature type="transmembrane region" description="Helical" evidence="6">
    <location>
        <begin position="266"/>
        <end position="286"/>
    </location>
</feature>
<evidence type="ECO:0000256" key="5">
    <source>
        <dbReference type="ARBA" id="ARBA00023136"/>
    </source>
</evidence>
<dbReference type="Proteomes" id="UP000324241">
    <property type="component" value="Unassembled WGS sequence"/>
</dbReference>
<dbReference type="OrthoDB" id="28755at2759"/>
<dbReference type="GeneID" id="54325701"/>
<dbReference type="Gene3D" id="1.20.1250.20">
    <property type="entry name" value="MFS general substrate transporter like domains"/>
    <property type="match status" value="1"/>
</dbReference>